<evidence type="ECO:0008006" key="10">
    <source>
        <dbReference type="Google" id="ProtNLM"/>
    </source>
</evidence>
<feature type="transmembrane region" description="Helical" evidence="7">
    <location>
        <begin position="1076"/>
        <end position="1098"/>
    </location>
</feature>
<dbReference type="PaxDb" id="29760-VIT_08s0007g01900.t01"/>
<feature type="transmembrane region" description="Helical" evidence="7">
    <location>
        <begin position="846"/>
        <end position="865"/>
    </location>
</feature>
<dbReference type="Pfam" id="PF00854">
    <property type="entry name" value="PTR2"/>
    <property type="match status" value="2"/>
</dbReference>
<dbReference type="PROSITE" id="PS01023">
    <property type="entry name" value="PTR2_2"/>
    <property type="match status" value="2"/>
</dbReference>
<evidence type="ECO:0000313" key="9">
    <source>
        <dbReference type="Proteomes" id="UP000009183"/>
    </source>
</evidence>
<feature type="transmembrane region" description="Helical" evidence="7">
    <location>
        <begin position="489"/>
        <end position="513"/>
    </location>
</feature>
<dbReference type="PROSITE" id="PS01022">
    <property type="entry name" value="PTR2_1"/>
    <property type="match status" value="1"/>
</dbReference>
<feature type="transmembrane region" description="Helical" evidence="7">
    <location>
        <begin position="185"/>
        <end position="204"/>
    </location>
</feature>
<dbReference type="InterPro" id="IPR000109">
    <property type="entry name" value="POT_fam"/>
</dbReference>
<dbReference type="GO" id="GO:0071916">
    <property type="term" value="F:dipeptide transmembrane transporter activity"/>
    <property type="evidence" value="ECO:0000318"/>
    <property type="project" value="GO_Central"/>
</dbReference>
<dbReference type="eggNOG" id="KOG1237">
    <property type="taxonomic scope" value="Eukaryota"/>
</dbReference>
<feature type="transmembrane region" description="Helical" evidence="7">
    <location>
        <begin position="413"/>
        <end position="433"/>
    </location>
</feature>
<dbReference type="Proteomes" id="UP000009183">
    <property type="component" value="Chromosome 8"/>
</dbReference>
<feature type="transmembrane region" description="Helical" evidence="7">
    <location>
        <begin position="758"/>
        <end position="778"/>
    </location>
</feature>
<dbReference type="OrthoDB" id="8904098at2759"/>
<keyword evidence="3 6" id="KW-0812">Transmembrane</keyword>
<feature type="transmembrane region" description="Helical" evidence="7">
    <location>
        <begin position="453"/>
        <end position="477"/>
    </location>
</feature>
<proteinExistence type="inferred from homology"/>
<evidence type="ECO:0000256" key="5">
    <source>
        <dbReference type="ARBA" id="ARBA00023136"/>
    </source>
</evidence>
<feature type="transmembrane region" description="Helical" evidence="7">
    <location>
        <begin position="533"/>
        <end position="553"/>
    </location>
</feature>
<gene>
    <name evidence="8" type="ordered locus">VIT_08s0007g01900</name>
</gene>
<feature type="transmembrane region" description="Helical" evidence="7">
    <location>
        <begin position="871"/>
        <end position="890"/>
    </location>
</feature>
<feature type="transmembrane region" description="Helical" evidence="7">
    <location>
        <begin position="137"/>
        <end position="156"/>
    </location>
</feature>
<dbReference type="SMR" id="F6HKW9"/>
<comment type="subcellular location">
    <subcellularLocation>
        <location evidence="1 6">Membrane</location>
        <topology evidence="1 6">Multi-pass membrane protein</topology>
    </subcellularLocation>
</comment>
<feature type="transmembrane region" description="Helical" evidence="7">
    <location>
        <begin position="1161"/>
        <end position="1177"/>
    </location>
</feature>
<feature type="transmembrane region" description="Helical" evidence="7">
    <location>
        <begin position="331"/>
        <end position="354"/>
    </location>
</feature>
<dbReference type="AlphaFoldDB" id="F6HKW9"/>
<dbReference type="PANTHER" id="PTHR11654">
    <property type="entry name" value="OLIGOPEPTIDE TRANSPORTER-RELATED"/>
    <property type="match status" value="1"/>
</dbReference>
<evidence type="ECO:0000256" key="6">
    <source>
        <dbReference type="RuleBase" id="RU003755"/>
    </source>
</evidence>
<sequence>MAEEDIYTKDGTIDFRSNPAVKKETGTWKACPYILGNECCERLAYYGINTNLVNYLKFQLNQRNVVAINNVTNWSGTCYVTPLLGAFLADAYLGRYWTIAGFSIIYVFGMTLLTLSASAHGLKPLCDGQNVCYPTGLQTAVFFVGLYLIALGTGGIKPCVSSFGADQFDDSDETERKSKSSFFNWFYFSINIGALLASSVLVWVQTNVGWGWGFGIPAVAMGIAVMSFFSGTRLYRNQKPGGSPLTRICQVIVASLRKFQVEVPADKCLLYETADSESAVTGSRKLDHTKHLSFFDKAAVETHIDAIKGSVDSWRLCTVTQVEELKSIIRLLPIWATGIVFSAVYSQMGTLFVLQGNTMDLHITGSFQIPSASLSLFDTISVIFWVPIYDRLIVPFARKFTGHKSGFTQLQRIAIGLVISIFAMLVAGTLELLRLRMVREHNYYELKHIPMSIFWQVPQYFIIGCAEVFTFIGQLEFFYEQAPDAMRSLCSALSLTTAALGNYLSTLLVNVVTDVSTRGGKPGWIPDNLNYGHLHYFFWLLAALSVFNLGVYLQNIAQIQGYHCKKMKIYAFYLEYLALQATDGQRCDIFPYLAGDWKANRARSPGFSRIPSAPKPYPLTETCLLLSDFHSRYVSSLSPLLSRGSSLIMHVHAVMSVVFENTMAEDDMYTKDGTMNIHNKPANKKKTGQWKACRFILGNECCERLAYYGMSTNLVNYLQIRLNQGNVTASNNVTNWSGTCYITPLIGAFLADAYFGRFWIIAIFSIIYFCGMVLLTMTASIKGLRPSCDDNGCDPTKLQSAVCFIALYLIALGTGGIKPCVSSFGADQFDVNDEAEKKKKSSFFNWFYLSINVGALIASSVLVWIQMNVGWGWGFGIPAVAMAIAVVSFFSGSRMYRLQKPGGSPLTRICQVLVASTRKYHVKVPNNKSLLYETKDAESNIKGSCKLEHTEKLRFFDKAAVEVESDHVKSSNNPWKLCTVTQVEELKSILRLLPVWATGILFSTVYSQMSTMFVLQGNTMDQHMGPNFKIPSASLSLFDTLSVIFWAPVYDRIIVPFARKFTGHERGFTQLQRMGIGLVISIISMIVAGILEVIRLNYVRKHNYYDLEYIPMSIFWQVPQYFLIGCAEVFTFIGQLEFYYDQAPDATRSLCSALSLTTNALGNYLSTLLVTIVNKVTTRNGKMGWIPDNMNRGHLDYFYWLLAILSLLNFLVYLWIAKWYTYKKVTGRPG</sequence>
<feature type="transmembrane region" description="Helical" evidence="7">
    <location>
        <begin position="1118"/>
        <end position="1140"/>
    </location>
</feature>
<evidence type="ECO:0000313" key="8">
    <source>
        <dbReference type="EMBL" id="CCB55511.1"/>
    </source>
</evidence>
<dbReference type="GO" id="GO:0042937">
    <property type="term" value="F:tripeptide transmembrane transporter activity"/>
    <property type="evidence" value="ECO:0000318"/>
    <property type="project" value="GO_Central"/>
</dbReference>
<feature type="transmembrane region" description="Helical" evidence="7">
    <location>
        <begin position="210"/>
        <end position="229"/>
    </location>
</feature>
<accession>F6HKW9</accession>
<dbReference type="InParanoid" id="F6HKW9"/>
<dbReference type="HOGENOM" id="CLU_002871_2_0_1"/>
<keyword evidence="6" id="KW-0813">Transport</keyword>
<keyword evidence="9" id="KW-1185">Reference proteome</keyword>
<dbReference type="GO" id="GO:0055085">
    <property type="term" value="P:transmembrane transport"/>
    <property type="evidence" value="ECO:0000318"/>
    <property type="project" value="GO_Central"/>
</dbReference>
<feature type="transmembrane region" description="Helical" evidence="7">
    <location>
        <begin position="96"/>
        <end position="117"/>
    </location>
</feature>
<evidence type="ECO:0000256" key="2">
    <source>
        <dbReference type="ARBA" id="ARBA00005982"/>
    </source>
</evidence>
<organism evidence="8 9">
    <name type="scientific">Vitis vinifera</name>
    <name type="common">Grape</name>
    <dbReference type="NCBI Taxonomy" id="29760"/>
    <lineage>
        <taxon>Eukaryota</taxon>
        <taxon>Viridiplantae</taxon>
        <taxon>Streptophyta</taxon>
        <taxon>Embryophyta</taxon>
        <taxon>Tracheophyta</taxon>
        <taxon>Spermatophyta</taxon>
        <taxon>Magnoliopsida</taxon>
        <taxon>eudicotyledons</taxon>
        <taxon>Gunneridae</taxon>
        <taxon>Pentapetalae</taxon>
        <taxon>rosids</taxon>
        <taxon>Vitales</taxon>
        <taxon>Vitaceae</taxon>
        <taxon>Viteae</taxon>
        <taxon>Vitis</taxon>
    </lineage>
</organism>
<feature type="transmembrane region" description="Helical" evidence="7">
    <location>
        <begin position="1197"/>
        <end position="1216"/>
    </location>
</feature>
<feature type="transmembrane region" description="Helical" evidence="7">
    <location>
        <begin position="798"/>
        <end position="817"/>
    </location>
</feature>
<feature type="transmembrane region" description="Helical" evidence="7">
    <location>
        <begin position="992"/>
        <end position="1015"/>
    </location>
</feature>
<comment type="similarity">
    <text evidence="2 6">Belongs to the major facilitator superfamily. Proton-dependent oligopeptide transporter (POT/PTR) (TC 2.A.17) family.</text>
</comment>
<dbReference type="InterPro" id="IPR036259">
    <property type="entry name" value="MFS_trans_sf"/>
</dbReference>
<dbReference type="GO" id="GO:0016020">
    <property type="term" value="C:membrane"/>
    <property type="evidence" value="ECO:0000318"/>
    <property type="project" value="GO_Central"/>
</dbReference>
<protein>
    <recommendedName>
        <fullName evidence="10">Protein NRT1/ PTR family 8.1</fullName>
    </recommendedName>
</protein>
<keyword evidence="4 7" id="KW-1133">Transmembrane helix</keyword>
<evidence type="ECO:0000256" key="4">
    <source>
        <dbReference type="ARBA" id="ARBA00022989"/>
    </source>
</evidence>
<feature type="transmembrane region" description="Helical" evidence="7">
    <location>
        <begin position="374"/>
        <end position="392"/>
    </location>
</feature>
<dbReference type="GO" id="GO:0042938">
    <property type="term" value="P:dipeptide transport"/>
    <property type="evidence" value="ECO:0000318"/>
    <property type="project" value="GO_Central"/>
</dbReference>
<dbReference type="SUPFAM" id="SSF103473">
    <property type="entry name" value="MFS general substrate transporter"/>
    <property type="match status" value="2"/>
</dbReference>
<dbReference type="Gene3D" id="1.20.1250.20">
    <property type="entry name" value="MFS general substrate transporter like domains"/>
    <property type="match status" value="2"/>
</dbReference>
<name>F6HKW9_VITVI</name>
<dbReference type="InterPro" id="IPR018456">
    <property type="entry name" value="PTR2_symporter_CS"/>
</dbReference>
<dbReference type="EMBL" id="FN595991">
    <property type="protein sequence ID" value="CCB55511.1"/>
    <property type="molecule type" value="Genomic_DNA"/>
</dbReference>
<reference evidence="9" key="1">
    <citation type="journal article" date="2007" name="Nature">
        <title>The grapevine genome sequence suggests ancestral hexaploidization in major angiosperm phyla.</title>
        <authorList>
            <consortium name="The French-Italian Public Consortium for Grapevine Genome Characterization."/>
            <person name="Jaillon O."/>
            <person name="Aury J.-M."/>
            <person name="Noel B."/>
            <person name="Policriti A."/>
            <person name="Clepet C."/>
            <person name="Casagrande A."/>
            <person name="Choisne N."/>
            <person name="Aubourg S."/>
            <person name="Vitulo N."/>
            <person name="Jubin C."/>
            <person name="Vezzi A."/>
            <person name="Legeai F."/>
            <person name="Hugueney P."/>
            <person name="Dasilva C."/>
            <person name="Horner D."/>
            <person name="Mica E."/>
            <person name="Jublot D."/>
            <person name="Poulain J."/>
            <person name="Bruyere C."/>
            <person name="Billault A."/>
            <person name="Segurens B."/>
            <person name="Gouyvenoux M."/>
            <person name="Ugarte E."/>
            <person name="Cattonaro F."/>
            <person name="Anthouard V."/>
            <person name="Vico V."/>
            <person name="Del Fabbro C."/>
            <person name="Alaux M."/>
            <person name="Di Gaspero G."/>
            <person name="Dumas V."/>
            <person name="Felice N."/>
            <person name="Paillard S."/>
            <person name="Juman I."/>
            <person name="Moroldo M."/>
            <person name="Scalabrin S."/>
            <person name="Canaguier A."/>
            <person name="Le Clainche I."/>
            <person name="Malacrida G."/>
            <person name="Durand E."/>
            <person name="Pesole G."/>
            <person name="Laucou V."/>
            <person name="Chatelet P."/>
            <person name="Merdinoglu D."/>
            <person name="Delledonne M."/>
            <person name="Pezzotti M."/>
            <person name="Lecharny A."/>
            <person name="Scarpelli C."/>
            <person name="Artiguenave F."/>
            <person name="Pe M.E."/>
            <person name="Valle G."/>
            <person name="Morgante M."/>
            <person name="Caboche M."/>
            <person name="Adam-Blondon A.-F."/>
            <person name="Weissenbach J."/>
            <person name="Quetier F."/>
            <person name="Wincker P."/>
        </authorList>
    </citation>
    <scope>NUCLEOTIDE SEQUENCE [LARGE SCALE GENOMIC DNA]</scope>
    <source>
        <strain evidence="9">cv. Pinot noir / PN40024</strain>
    </source>
</reference>
<evidence type="ECO:0000256" key="7">
    <source>
        <dbReference type="SAM" id="Phobius"/>
    </source>
</evidence>
<dbReference type="ExpressionAtlas" id="F6HKW9">
    <property type="expression patterns" value="baseline and differential"/>
</dbReference>
<evidence type="ECO:0000256" key="3">
    <source>
        <dbReference type="ARBA" id="ARBA00022692"/>
    </source>
</evidence>
<keyword evidence="5 7" id="KW-0472">Membrane</keyword>
<evidence type="ECO:0000256" key="1">
    <source>
        <dbReference type="ARBA" id="ARBA00004141"/>
    </source>
</evidence>